<dbReference type="InterPro" id="IPR025333">
    <property type="entry name" value="DUF4239"/>
</dbReference>
<evidence type="ECO:0000256" key="1">
    <source>
        <dbReference type="SAM" id="Phobius"/>
    </source>
</evidence>
<evidence type="ECO:0008006" key="4">
    <source>
        <dbReference type="Google" id="ProtNLM"/>
    </source>
</evidence>
<evidence type="ECO:0000313" key="2">
    <source>
        <dbReference type="EMBL" id="SHN71459.1"/>
    </source>
</evidence>
<proteinExistence type="predicted"/>
<dbReference type="Proteomes" id="UP000184096">
    <property type="component" value="Chromosome I"/>
</dbReference>
<feature type="transmembrane region" description="Helical" evidence="1">
    <location>
        <begin position="192"/>
        <end position="214"/>
    </location>
</feature>
<feature type="transmembrane region" description="Helical" evidence="1">
    <location>
        <begin position="49"/>
        <end position="67"/>
    </location>
</feature>
<protein>
    <recommendedName>
        <fullName evidence="4">DUF4239 domain-containing protein</fullName>
    </recommendedName>
</protein>
<dbReference type="AlphaFoldDB" id="A0A1M7TL39"/>
<organism evidence="2 3">
    <name type="scientific">Bradyrhizobium erythrophlei</name>
    <dbReference type="NCBI Taxonomy" id="1437360"/>
    <lineage>
        <taxon>Bacteria</taxon>
        <taxon>Pseudomonadati</taxon>
        <taxon>Pseudomonadota</taxon>
        <taxon>Alphaproteobacteria</taxon>
        <taxon>Hyphomicrobiales</taxon>
        <taxon>Nitrobacteraceae</taxon>
        <taxon>Bradyrhizobium</taxon>
    </lineage>
</organism>
<dbReference type="RefSeq" id="WP_072817760.1">
    <property type="nucleotide sequence ID" value="NZ_LT670849.1"/>
</dbReference>
<dbReference type="OrthoDB" id="272864at2"/>
<accession>A0A1M7TL39</accession>
<keyword evidence="1" id="KW-0472">Membrane</keyword>
<dbReference type="EMBL" id="LT670849">
    <property type="protein sequence ID" value="SHN71459.1"/>
    <property type="molecule type" value="Genomic_DNA"/>
</dbReference>
<keyword evidence="1" id="KW-0812">Transmembrane</keyword>
<feature type="transmembrane region" description="Helical" evidence="1">
    <location>
        <begin position="220"/>
        <end position="237"/>
    </location>
</feature>
<dbReference type="Pfam" id="PF14023">
    <property type="entry name" value="Bestrophin-like"/>
    <property type="match status" value="1"/>
</dbReference>
<keyword evidence="1" id="KW-1133">Transmembrane helix</keyword>
<name>A0A1M7TL39_9BRAD</name>
<evidence type="ECO:0000313" key="3">
    <source>
        <dbReference type="Proteomes" id="UP000184096"/>
    </source>
</evidence>
<sequence>MIFMLFAVAIAAVFFVGSLILLRLGRHVGLQYRKRNGPEGAGGLATAEGAIFGLMGLLLAFTIAGALQRFDDRRQLVIQEATAATTAYDRLALFGGDDGSRLQSSLKEYVRARVDLYRMAHDFQLLPQAEDFSDQQENKVLELKNQLWDAAVAACPQPNYRPACALSLPALNSLFEVARQRAGAAEKHPPQIIYFMLFGLGLGCSLLAGFGMAASSGLSWIHMVLFAGTLTVALYVVTDMEYPRLGLIRIEAFDHFLKDACDQMR</sequence>
<keyword evidence="3" id="KW-1185">Reference proteome</keyword>
<reference evidence="3" key="1">
    <citation type="submission" date="2016-11" db="EMBL/GenBank/DDBJ databases">
        <authorList>
            <person name="Varghese N."/>
            <person name="Submissions S."/>
        </authorList>
    </citation>
    <scope>NUCLEOTIDE SEQUENCE [LARGE SCALE GENOMIC DNA]</scope>
    <source>
        <strain evidence="3">GAS401</strain>
    </source>
</reference>
<gene>
    <name evidence="2" type="ORF">SAMN05444170_2033</name>
</gene>